<name>A0ABN1IP18_9FLAO</name>
<dbReference type="RefSeq" id="WP_343911861.1">
    <property type="nucleotide sequence ID" value="NZ_BAAAGE010000001.1"/>
</dbReference>
<proteinExistence type="predicted"/>
<accession>A0ABN1IP18</accession>
<dbReference type="EMBL" id="BAAAGE010000001">
    <property type="protein sequence ID" value="GAA0718431.1"/>
    <property type="molecule type" value="Genomic_DNA"/>
</dbReference>
<comment type="caution">
    <text evidence="1">The sequence shown here is derived from an EMBL/GenBank/DDBJ whole genome shotgun (WGS) entry which is preliminary data.</text>
</comment>
<evidence type="ECO:0000313" key="1">
    <source>
        <dbReference type="EMBL" id="GAA0718431.1"/>
    </source>
</evidence>
<evidence type="ECO:0000313" key="2">
    <source>
        <dbReference type="Proteomes" id="UP001501758"/>
    </source>
</evidence>
<keyword evidence="2" id="KW-1185">Reference proteome</keyword>
<sequence length="167" mass="18950">MIKKSNQLTIKKIKALLLLPFLCGILAFNSVTIGNEIVNNNTLSDPEPTCINKQSKYDKGLDNYLKIKTNDLTEAIIYIVNIKTSETIRTIHLKPSQFHKVKNIPEGNHRVDVIYGTNYTETSENGSCKGYFKNVLVQKKPKTTLNFEKVQNYVPSYSLLIDIQEAL</sequence>
<organism evidence="1 2">
    <name type="scientific">Aquimarina litoralis</name>
    <dbReference type="NCBI Taxonomy" id="584605"/>
    <lineage>
        <taxon>Bacteria</taxon>
        <taxon>Pseudomonadati</taxon>
        <taxon>Bacteroidota</taxon>
        <taxon>Flavobacteriia</taxon>
        <taxon>Flavobacteriales</taxon>
        <taxon>Flavobacteriaceae</taxon>
        <taxon>Aquimarina</taxon>
    </lineage>
</organism>
<dbReference type="Proteomes" id="UP001501758">
    <property type="component" value="Unassembled WGS sequence"/>
</dbReference>
<gene>
    <name evidence="1" type="ORF">GCM10009430_16560</name>
</gene>
<reference evidence="1 2" key="1">
    <citation type="journal article" date="2019" name="Int. J. Syst. Evol. Microbiol.">
        <title>The Global Catalogue of Microorganisms (GCM) 10K type strain sequencing project: providing services to taxonomists for standard genome sequencing and annotation.</title>
        <authorList>
            <consortium name="The Broad Institute Genomics Platform"/>
            <consortium name="The Broad Institute Genome Sequencing Center for Infectious Disease"/>
            <person name="Wu L."/>
            <person name="Ma J."/>
        </authorList>
    </citation>
    <scope>NUCLEOTIDE SEQUENCE [LARGE SCALE GENOMIC DNA]</scope>
    <source>
        <strain evidence="1 2">JCM 15974</strain>
    </source>
</reference>
<protein>
    <submittedName>
        <fullName evidence="1">Uncharacterized protein</fullName>
    </submittedName>
</protein>